<protein>
    <submittedName>
        <fullName evidence="2">2b</fullName>
    </submittedName>
</protein>
<evidence type="ECO:0000313" key="3">
    <source>
        <dbReference type="Proteomes" id="UP001246493"/>
    </source>
</evidence>
<dbReference type="Proteomes" id="UP001246493">
    <property type="component" value="Genome"/>
</dbReference>
<organism evidence="2 3">
    <name type="scientific">Prunus virus I</name>
    <dbReference type="NCBI Taxonomy" id="2815473"/>
    <lineage>
        <taxon>Viruses</taxon>
        <taxon>Riboviria</taxon>
        <taxon>Orthornavirae</taxon>
        <taxon>Kitrinoviricota</taxon>
        <taxon>Alsuviricetes</taxon>
        <taxon>Martellivirales</taxon>
        <taxon>Bromoviridae</taxon>
        <taxon>Ilarvirus</taxon>
    </lineage>
</organism>
<accession>A0A897TH07</accession>
<keyword evidence="3" id="KW-1185">Reference proteome</keyword>
<dbReference type="EMBL" id="MW579754">
    <property type="protein sequence ID" value="QSG73631.1"/>
    <property type="molecule type" value="Genomic_RNA"/>
</dbReference>
<reference evidence="2 3" key="1">
    <citation type="submission" date="2021-02" db="EMBL/GenBank/DDBJ databases">
        <title>Identification and molecular characterization of a novel ilarvirus infecting sweet cherry.</title>
        <authorList>
            <person name="Orfanidou C.G."/>
            <person name="Xing F."/>
            <person name="Zhou J."/>
            <person name="Li S.F."/>
            <person name="Katis N.I."/>
            <person name="Maliogka V.I."/>
        </authorList>
    </citation>
    <scope>NUCLEOTIDE SEQUENCE [LARGE SCALE GENOMIC DNA]</scope>
    <source>
        <strain evidence="2">C18</strain>
    </source>
</reference>
<proteinExistence type="predicted"/>
<sequence length="205" mass="22576">MMFIPILLLILSHVCLGDLMTQSTIPESVPMPNRDETAGGVPQEEPEIFLKPKESVRVSTDDDFQTPAQVPNEVRLEERSPPGRLGVSCIDCAVSNLPEVGFSVKVPKLGINFEVSEFPSSRLILTNLADKVKSIPFVRSLGIPNEFKRIQIRSIGEVDVHISIPKFGWLQTLKLNDVISGFDLPKIPNIAPKVESCVGECVAHH</sequence>
<evidence type="ECO:0000256" key="1">
    <source>
        <dbReference type="SAM" id="MobiDB-lite"/>
    </source>
</evidence>
<feature type="region of interest" description="Disordered" evidence="1">
    <location>
        <begin position="25"/>
        <end position="44"/>
    </location>
</feature>
<name>A0A897TH07_9BROM</name>
<evidence type="ECO:0000313" key="2">
    <source>
        <dbReference type="EMBL" id="QSG73631.1"/>
    </source>
</evidence>